<dbReference type="PROSITE" id="PS00198">
    <property type="entry name" value="4FE4S_FER_1"/>
    <property type="match status" value="2"/>
</dbReference>
<dbReference type="InterPro" id="IPR017900">
    <property type="entry name" value="4Fe4S_Fe_S_CS"/>
</dbReference>
<dbReference type="Gene3D" id="3.30.70.20">
    <property type="match status" value="2"/>
</dbReference>
<dbReference type="EMBL" id="FOWR01000018">
    <property type="protein sequence ID" value="SFP58804.1"/>
    <property type="molecule type" value="Genomic_DNA"/>
</dbReference>
<keyword evidence="1" id="KW-0004">4Fe-4S</keyword>
<name>A0A1I5RJR0_9GAMM</name>
<evidence type="ECO:0000313" key="7">
    <source>
        <dbReference type="Proteomes" id="UP000182692"/>
    </source>
</evidence>
<protein>
    <submittedName>
        <fullName evidence="6">4Fe-4S dicluster domain-containing protein</fullName>
    </submittedName>
</protein>
<evidence type="ECO:0000313" key="6">
    <source>
        <dbReference type="EMBL" id="SFP58804.1"/>
    </source>
</evidence>
<feature type="domain" description="4Fe-4S ferredoxin-type" evidence="5">
    <location>
        <begin position="236"/>
        <end position="265"/>
    </location>
</feature>
<dbReference type="AlphaFoldDB" id="A0A1I5RJR0"/>
<dbReference type="InterPro" id="IPR017896">
    <property type="entry name" value="4Fe4S_Fe-S-bd"/>
</dbReference>
<dbReference type="PANTHER" id="PTHR43687:SF4">
    <property type="entry name" value="BLR5484 PROTEIN"/>
    <property type="match status" value="1"/>
</dbReference>
<dbReference type="PROSITE" id="PS51379">
    <property type="entry name" value="4FE4S_FER_2"/>
    <property type="match status" value="3"/>
</dbReference>
<dbReference type="SUPFAM" id="SSF54862">
    <property type="entry name" value="4Fe-4S ferredoxins"/>
    <property type="match status" value="1"/>
</dbReference>
<reference evidence="6 7" key="1">
    <citation type="submission" date="2016-10" db="EMBL/GenBank/DDBJ databases">
        <authorList>
            <person name="de Groot N.N."/>
        </authorList>
    </citation>
    <scope>NUCLEOTIDE SEQUENCE [LARGE SCALE GENOMIC DNA]</scope>
    <source>
        <strain evidence="6 7">DSM 15893</strain>
    </source>
</reference>
<proteinExistence type="predicted"/>
<dbReference type="Proteomes" id="UP000182692">
    <property type="component" value="Unassembled WGS sequence"/>
</dbReference>
<evidence type="ECO:0000256" key="1">
    <source>
        <dbReference type="ARBA" id="ARBA00022485"/>
    </source>
</evidence>
<keyword evidence="4" id="KW-0411">Iron-sulfur</keyword>
<dbReference type="GO" id="GO:0046872">
    <property type="term" value="F:metal ion binding"/>
    <property type="evidence" value="ECO:0007669"/>
    <property type="project" value="UniProtKB-KW"/>
</dbReference>
<evidence type="ECO:0000256" key="2">
    <source>
        <dbReference type="ARBA" id="ARBA00022723"/>
    </source>
</evidence>
<dbReference type="Pfam" id="PF12838">
    <property type="entry name" value="Fer4_7"/>
    <property type="match status" value="1"/>
</dbReference>
<dbReference type="STRING" id="1121869.SAMN03084138_02576"/>
<feature type="domain" description="4Fe-4S ferredoxin-type" evidence="5">
    <location>
        <begin position="450"/>
        <end position="479"/>
    </location>
</feature>
<gene>
    <name evidence="6" type="ORF">SAMN03084138_02576</name>
</gene>
<keyword evidence="3" id="KW-0408">Iron</keyword>
<keyword evidence="2" id="KW-0479">Metal-binding</keyword>
<feature type="domain" description="4Fe-4S ferredoxin-type" evidence="5">
    <location>
        <begin position="481"/>
        <end position="510"/>
    </location>
</feature>
<evidence type="ECO:0000259" key="5">
    <source>
        <dbReference type="PROSITE" id="PS51379"/>
    </source>
</evidence>
<dbReference type="GO" id="GO:0051539">
    <property type="term" value="F:4 iron, 4 sulfur cluster binding"/>
    <property type="evidence" value="ECO:0007669"/>
    <property type="project" value="UniProtKB-KW"/>
</dbReference>
<sequence length="591" mass="63964">MANETMSTENTITTINQVLTQHTDRNGMARQDALQSTVTLGNLIPPTVSFDSHGRILVAGAATVVFRFARKLPPSLHANTVLLCTEGVSSGAVTPLEFSVFYAKDIAIDGFLGAFDVQIGVREAADGKPQKGALGHDAQNLAVITTGQPHFDVVVDLTEQGIHPAELPPLGYYAVGRGLCSEEETIEALPDLTGTFDKPKFFRLDTEKCAHTSRGLEGCTRCIDACPADALDIVKSAITINPYLCQGMGSCATACPTEAISYALPDPDNTQHFLHQLLTHYQAKEGVAPIVLFYADDDMAPAGETALANAIAQMPSRVIPVRLEELASVGIDTWFSALVYGATQVVLAESSQLHAKTRHVLLQELDIAARFLKTLGLETHLIAMLPVAELRHATLFDSDVMSSDVSNDNAPRTKLEGSKREKLASALDLLAAHTDILPPIVAVPENAPYGRIDIDTSGCTLCMGCVTVCPTDALKSIGTTPGMTFREQDCVQCGLCEQSCPESVISLTPRYNWDSASRQQRQTLHEEEAAECISCGKPFAPVSMVNMLIERLRNHSHFQDDAIKRLSMCEDCRVRDMVADMIENPDQQIKA</sequence>
<evidence type="ECO:0000256" key="4">
    <source>
        <dbReference type="ARBA" id="ARBA00023014"/>
    </source>
</evidence>
<dbReference type="Pfam" id="PF00037">
    <property type="entry name" value="Fer4"/>
    <property type="match status" value="1"/>
</dbReference>
<dbReference type="InterPro" id="IPR050572">
    <property type="entry name" value="Fe-S_Ferredoxin"/>
</dbReference>
<evidence type="ECO:0000256" key="3">
    <source>
        <dbReference type="ARBA" id="ARBA00023004"/>
    </source>
</evidence>
<dbReference type="PANTHER" id="PTHR43687">
    <property type="entry name" value="ADENYLYLSULFATE REDUCTASE, BETA SUBUNIT"/>
    <property type="match status" value="1"/>
</dbReference>
<organism evidence="6 7">
    <name type="scientific">Enterovibrio norvegicus DSM 15893</name>
    <dbReference type="NCBI Taxonomy" id="1121869"/>
    <lineage>
        <taxon>Bacteria</taxon>
        <taxon>Pseudomonadati</taxon>
        <taxon>Pseudomonadota</taxon>
        <taxon>Gammaproteobacteria</taxon>
        <taxon>Vibrionales</taxon>
        <taxon>Vibrionaceae</taxon>
        <taxon>Enterovibrio</taxon>
    </lineage>
</organism>
<accession>A0A1I5RJR0</accession>